<keyword evidence="1" id="KW-0175">Coiled coil</keyword>
<sequence length="566" mass="62405">VITLVLFVAKQGTPNFPEDEDSANHLFGDLIKKTGAKKIIALRADSSNVMPAGITELAGSLGIESECVQVDKLDPSIWTGNVNPANIWGDYLETIILNSPISSDGSELCFMLNSGSNFDASLICALYEGLGGSLWITERGVSRNTAIRLDRRIPKKESAAEAALAGLARFFLDNPESAPTTSELQGLIDQIPSGKGFENTLRGYEDYFEDNKLRLLKLQEELQEAEQAFAKEKDKLEENRRKGSKDAAAKIKVHEERIRNKRMALTEPKPYSLNSKGRYNATLTLAQQWRPLAVNAGHRGLVIFVRSVNESESVVKHLKEHYAALDFDKYAFVVGGIDISDQREMSIRIHEKAKEYLGDSKVVSSPGEVCYSIPANGGVRDASSEVMGILHRIRQSNDGIEWNIDTTGVVGLLRPAIYQYAHLAGIPSFFIAKQYPGSGVYASGLTGSKHFLSLPNRSQIDAIRSCLNDEKLASFVATVYRFHRDNPPGEIGIEKKYGNNRPYDFNSVIFKTGHPLRMDDIPLENTRFKAMKRRLKKAKDAGLVHLAGSDIHLTPEGIVAGALLKG</sequence>
<accession>A0A381S3Y4</accession>
<dbReference type="AlphaFoldDB" id="A0A381S3Y4"/>
<evidence type="ECO:0000313" key="2">
    <source>
        <dbReference type="EMBL" id="SUZ98802.1"/>
    </source>
</evidence>
<reference evidence="2" key="1">
    <citation type="submission" date="2018-05" db="EMBL/GenBank/DDBJ databases">
        <authorList>
            <person name="Lanie J.A."/>
            <person name="Ng W.-L."/>
            <person name="Kazmierczak K.M."/>
            <person name="Andrzejewski T.M."/>
            <person name="Davidsen T.M."/>
            <person name="Wayne K.J."/>
            <person name="Tettelin H."/>
            <person name="Glass J.I."/>
            <person name="Rusch D."/>
            <person name="Podicherti R."/>
            <person name="Tsui H.-C.T."/>
            <person name="Winkler M.E."/>
        </authorList>
    </citation>
    <scope>NUCLEOTIDE SEQUENCE</scope>
</reference>
<feature type="coiled-coil region" evidence="1">
    <location>
        <begin position="208"/>
        <end position="242"/>
    </location>
</feature>
<feature type="non-terminal residue" evidence="2">
    <location>
        <position position="1"/>
    </location>
</feature>
<evidence type="ECO:0000256" key="1">
    <source>
        <dbReference type="SAM" id="Coils"/>
    </source>
</evidence>
<organism evidence="2">
    <name type="scientific">marine metagenome</name>
    <dbReference type="NCBI Taxonomy" id="408172"/>
    <lineage>
        <taxon>unclassified sequences</taxon>
        <taxon>metagenomes</taxon>
        <taxon>ecological metagenomes</taxon>
    </lineage>
</organism>
<name>A0A381S3Y4_9ZZZZ</name>
<proteinExistence type="predicted"/>
<protein>
    <submittedName>
        <fullName evidence="2">Uncharacterized protein</fullName>
    </submittedName>
</protein>
<gene>
    <name evidence="2" type="ORF">METZ01_LOCUS51656</name>
</gene>
<dbReference type="EMBL" id="UINC01002640">
    <property type="protein sequence ID" value="SUZ98802.1"/>
    <property type="molecule type" value="Genomic_DNA"/>
</dbReference>